<evidence type="ECO:0000313" key="8">
    <source>
        <dbReference type="Proteomes" id="UP000053872"/>
    </source>
</evidence>
<dbReference type="AlphaFoldDB" id="A0A2I0LNK9"/>
<protein>
    <recommendedName>
        <fullName evidence="6">Mitochondrial nucleoid factor 1</fullName>
    </recommendedName>
    <alternativeName>
        <fullName evidence="5">Mitochondrial protein M19</fullName>
    </alternativeName>
</protein>
<sequence>MAMYSKPGLWFCGRGAGRTAAYSGFRVHSGNDVSRYSCGPSWWEAEGEESVQRCGAASWGRQHRTALRSRRSGSGLSSRKPRNYFFLLWGFKIQLCDTSVLFQIADPEACDQMYESLVRIHTNYYKNKYPRLKDTSFTGVTVEDCKMILATDVLKQMEDMKKGTWRKLRERFYAKKPEEDLK</sequence>
<dbReference type="Proteomes" id="UP000053872">
    <property type="component" value="Unassembled WGS sequence"/>
</dbReference>
<evidence type="ECO:0000256" key="2">
    <source>
        <dbReference type="ARBA" id="ARBA00022946"/>
    </source>
</evidence>
<proteinExistence type="predicted"/>
<evidence type="ECO:0000256" key="4">
    <source>
        <dbReference type="ARBA" id="ARBA00023271"/>
    </source>
</evidence>
<gene>
    <name evidence="7" type="ORF">A306_00013403</name>
</gene>
<keyword evidence="8" id="KW-1185">Reference proteome</keyword>
<keyword evidence="3" id="KW-0496">Mitochondrion</keyword>
<dbReference type="GO" id="GO:0042645">
    <property type="term" value="C:mitochondrial nucleoid"/>
    <property type="evidence" value="ECO:0007669"/>
    <property type="project" value="UniProtKB-SubCell"/>
</dbReference>
<keyword evidence="2" id="KW-0809">Transit peptide</keyword>
<name>A0A2I0LNK9_COLLI</name>
<evidence type="ECO:0000256" key="3">
    <source>
        <dbReference type="ARBA" id="ARBA00023128"/>
    </source>
</evidence>
<dbReference type="PANTHER" id="PTHR34260:SF1">
    <property type="entry name" value="UBIQUINOL-CYTOCHROME-C REDUCTASE COMPLEX ASSEMBLY FACTOR 2"/>
    <property type="match status" value="1"/>
</dbReference>
<comment type="caution">
    <text evidence="7">The sequence shown here is derived from an EMBL/GenBank/DDBJ whole genome shotgun (WGS) entry which is preliminary data.</text>
</comment>
<evidence type="ECO:0000256" key="6">
    <source>
        <dbReference type="ARBA" id="ARBA00032983"/>
    </source>
</evidence>
<evidence type="ECO:0000313" key="7">
    <source>
        <dbReference type="EMBL" id="PKK19023.1"/>
    </source>
</evidence>
<dbReference type="OrthoDB" id="6266314at2759"/>
<comment type="subcellular location">
    <subcellularLocation>
        <location evidence="1">Mitochondrion matrix</location>
        <location evidence="1">Mitochondrion nucleoid</location>
    </subcellularLocation>
</comment>
<dbReference type="GO" id="GO:0034551">
    <property type="term" value="P:mitochondrial respiratory chain complex III assembly"/>
    <property type="evidence" value="ECO:0007669"/>
    <property type="project" value="TreeGrafter"/>
</dbReference>
<dbReference type="InterPro" id="IPR037698">
    <property type="entry name" value="UQCC2"/>
</dbReference>
<organism evidence="7 8">
    <name type="scientific">Columba livia</name>
    <name type="common">Rock dove</name>
    <dbReference type="NCBI Taxonomy" id="8932"/>
    <lineage>
        <taxon>Eukaryota</taxon>
        <taxon>Metazoa</taxon>
        <taxon>Chordata</taxon>
        <taxon>Craniata</taxon>
        <taxon>Vertebrata</taxon>
        <taxon>Euteleostomi</taxon>
        <taxon>Archelosauria</taxon>
        <taxon>Archosauria</taxon>
        <taxon>Dinosauria</taxon>
        <taxon>Saurischia</taxon>
        <taxon>Theropoda</taxon>
        <taxon>Coelurosauria</taxon>
        <taxon>Aves</taxon>
        <taxon>Neognathae</taxon>
        <taxon>Neoaves</taxon>
        <taxon>Columbimorphae</taxon>
        <taxon>Columbiformes</taxon>
        <taxon>Columbidae</taxon>
        <taxon>Columba</taxon>
    </lineage>
</organism>
<dbReference type="STRING" id="8932.A0A2I0LNK9"/>
<dbReference type="EMBL" id="AKCR02000169">
    <property type="protein sequence ID" value="PKK19023.1"/>
    <property type="molecule type" value="Genomic_DNA"/>
</dbReference>
<dbReference type="PANTHER" id="PTHR34260">
    <property type="entry name" value="UBIQUINOL-CYTOCHROME-C REDUCTASE COMPLEX ASSEMBLY FACTOR 2"/>
    <property type="match status" value="1"/>
</dbReference>
<keyword evidence="4" id="KW-1135">Mitochondrion nucleoid</keyword>
<evidence type="ECO:0000256" key="1">
    <source>
        <dbReference type="ARBA" id="ARBA00004436"/>
    </source>
</evidence>
<evidence type="ECO:0000256" key="5">
    <source>
        <dbReference type="ARBA" id="ARBA00031206"/>
    </source>
</evidence>
<accession>A0A2I0LNK9</accession>
<dbReference type="InParanoid" id="A0A2I0LNK9"/>
<reference evidence="7 8" key="1">
    <citation type="journal article" date="2013" name="Science">
        <title>Genomic diversity and evolution of the head crest in the rock pigeon.</title>
        <authorList>
            <person name="Shapiro M.D."/>
            <person name="Kronenberg Z."/>
            <person name="Li C."/>
            <person name="Domyan E.T."/>
            <person name="Pan H."/>
            <person name="Campbell M."/>
            <person name="Tan H."/>
            <person name="Huff C.D."/>
            <person name="Hu H."/>
            <person name="Vickrey A.I."/>
            <person name="Nielsen S.C."/>
            <person name="Stringham S.A."/>
            <person name="Hu H."/>
            <person name="Willerslev E."/>
            <person name="Gilbert M.T."/>
            <person name="Yandell M."/>
            <person name="Zhang G."/>
            <person name="Wang J."/>
        </authorList>
    </citation>
    <scope>NUCLEOTIDE SEQUENCE [LARGE SCALE GENOMIC DNA]</scope>
    <source>
        <tissue evidence="7">Blood</tissue>
    </source>
</reference>
<dbReference type="KEGG" id="clv:102086138"/>